<protein>
    <submittedName>
        <fullName evidence="2">Heterokaryon incompatibility protein-domain-containing protein</fullName>
    </submittedName>
</protein>
<reference evidence="2" key="2">
    <citation type="submission" date="2023-05" db="EMBL/GenBank/DDBJ databases">
        <authorList>
            <consortium name="Lawrence Berkeley National Laboratory"/>
            <person name="Steindorff A."/>
            <person name="Hensen N."/>
            <person name="Bonometti L."/>
            <person name="Westerberg I."/>
            <person name="Brannstrom I.O."/>
            <person name="Guillou S."/>
            <person name="Cros-Aarteil S."/>
            <person name="Calhoun S."/>
            <person name="Haridas S."/>
            <person name="Kuo A."/>
            <person name="Mondo S."/>
            <person name="Pangilinan J."/>
            <person name="Riley R."/>
            <person name="Labutti K."/>
            <person name="Andreopoulos B."/>
            <person name="Lipzen A."/>
            <person name="Chen C."/>
            <person name="Yanf M."/>
            <person name="Daum C."/>
            <person name="Ng V."/>
            <person name="Clum A."/>
            <person name="Ohm R."/>
            <person name="Martin F."/>
            <person name="Silar P."/>
            <person name="Natvig D."/>
            <person name="Lalanne C."/>
            <person name="Gautier V."/>
            <person name="Ament-Velasquez S.L."/>
            <person name="Kruys A."/>
            <person name="Hutchinson M.I."/>
            <person name="Powell A.J."/>
            <person name="Barry K."/>
            <person name="Miller A.N."/>
            <person name="Grigoriev I.V."/>
            <person name="Debuchy R."/>
            <person name="Gladieux P."/>
            <person name="Thoren M.H."/>
            <person name="Johannesson H."/>
        </authorList>
    </citation>
    <scope>NUCLEOTIDE SEQUENCE</scope>
    <source>
        <strain evidence="2">CBS 103.79</strain>
    </source>
</reference>
<dbReference type="InterPro" id="IPR052895">
    <property type="entry name" value="HetReg/Transcr_Mod"/>
</dbReference>
<dbReference type="PANTHER" id="PTHR24148:SF64">
    <property type="entry name" value="HETEROKARYON INCOMPATIBILITY DOMAIN-CONTAINING PROTEIN"/>
    <property type="match status" value="1"/>
</dbReference>
<keyword evidence="3" id="KW-1185">Reference proteome</keyword>
<dbReference type="Pfam" id="PF06985">
    <property type="entry name" value="HET"/>
    <property type="match status" value="1"/>
</dbReference>
<organism evidence="2 3">
    <name type="scientific">Staphylotrichum tortipilum</name>
    <dbReference type="NCBI Taxonomy" id="2831512"/>
    <lineage>
        <taxon>Eukaryota</taxon>
        <taxon>Fungi</taxon>
        <taxon>Dikarya</taxon>
        <taxon>Ascomycota</taxon>
        <taxon>Pezizomycotina</taxon>
        <taxon>Sordariomycetes</taxon>
        <taxon>Sordariomycetidae</taxon>
        <taxon>Sordariales</taxon>
        <taxon>Chaetomiaceae</taxon>
        <taxon>Staphylotrichum</taxon>
    </lineage>
</organism>
<proteinExistence type="predicted"/>
<evidence type="ECO:0000259" key="1">
    <source>
        <dbReference type="Pfam" id="PF06985"/>
    </source>
</evidence>
<name>A0AAN6MKG8_9PEZI</name>
<accession>A0AAN6MKG8</accession>
<feature type="domain" description="Heterokaryon incompatibility" evidence="1">
    <location>
        <begin position="3"/>
        <end position="86"/>
    </location>
</feature>
<gene>
    <name evidence="2" type="ORF">C8A05DRAFT_34065</name>
</gene>
<dbReference type="EMBL" id="MU855522">
    <property type="protein sequence ID" value="KAK3902259.1"/>
    <property type="molecule type" value="Genomic_DNA"/>
</dbReference>
<reference evidence="2" key="1">
    <citation type="journal article" date="2023" name="Mol. Phylogenet. Evol.">
        <title>Genome-scale phylogeny and comparative genomics of the fungal order Sordariales.</title>
        <authorList>
            <person name="Hensen N."/>
            <person name="Bonometti L."/>
            <person name="Westerberg I."/>
            <person name="Brannstrom I.O."/>
            <person name="Guillou S."/>
            <person name="Cros-Aarteil S."/>
            <person name="Calhoun S."/>
            <person name="Haridas S."/>
            <person name="Kuo A."/>
            <person name="Mondo S."/>
            <person name="Pangilinan J."/>
            <person name="Riley R."/>
            <person name="LaButti K."/>
            <person name="Andreopoulos B."/>
            <person name="Lipzen A."/>
            <person name="Chen C."/>
            <person name="Yan M."/>
            <person name="Daum C."/>
            <person name="Ng V."/>
            <person name="Clum A."/>
            <person name="Steindorff A."/>
            <person name="Ohm R.A."/>
            <person name="Martin F."/>
            <person name="Silar P."/>
            <person name="Natvig D.O."/>
            <person name="Lalanne C."/>
            <person name="Gautier V."/>
            <person name="Ament-Velasquez S.L."/>
            <person name="Kruys A."/>
            <person name="Hutchinson M.I."/>
            <person name="Powell A.J."/>
            <person name="Barry K."/>
            <person name="Miller A.N."/>
            <person name="Grigoriev I.V."/>
            <person name="Debuchy R."/>
            <person name="Gladieux P."/>
            <person name="Hiltunen Thoren M."/>
            <person name="Johannesson H."/>
        </authorList>
    </citation>
    <scope>NUCLEOTIDE SEQUENCE</scope>
    <source>
        <strain evidence="2">CBS 103.79</strain>
    </source>
</reference>
<evidence type="ECO:0000313" key="3">
    <source>
        <dbReference type="Proteomes" id="UP001303889"/>
    </source>
</evidence>
<dbReference type="AlphaFoldDB" id="A0AAN6MKG8"/>
<evidence type="ECO:0000313" key="2">
    <source>
        <dbReference type="EMBL" id="KAK3902259.1"/>
    </source>
</evidence>
<dbReference type="PANTHER" id="PTHR24148">
    <property type="entry name" value="ANKYRIN REPEAT DOMAIN-CONTAINING PROTEIN 39 HOMOLOG-RELATED"/>
    <property type="match status" value="1"/>
</dbReference>
<dbReference type="InterPro" id="IPR010730">
    <property type="entry name" value="HET"/>
</dbReference>
<sequence>MGYIALSYVWGDLTPTNTIPLSHPRNNPTNTVLAAEGTLGITASLSTALLTLRHATLPTAVWADAVCIDQGNIPERNAQVRLMGRITLLSILGAGEGGGRRWRGFWCAPRTGLQTRVMRTR</sequence>
<dbReference type="Proteomes" id="UP001303889">
    <property type="component" value="Unassembled WGS sequence"/>
</dbReference>
<comment type="caution">
    <text evidence="2">The sequence shown here is derived from an EMBL/GenBank/DDBJ whole genome shotgun (WGS) entry which is preliminary data.</text>
</comment>